<dbReference type="Proteomes" id="UP001056209">
    <property type="component" value="Chromosome"/>
</dbReference>
<feature type="transmembrane region" description="Helical" evidence="1">
    <location>
        <begin position="21"/>
        <end position="44"/>
    </location>
</feature>
<organism evidence="2 4">
    <name type="scientific">Candidatus Blochmannia vicinus</name>
    <name type="common">nom. nud.</name>
    <dbReference type="NCBI Taxonomy" id="251540"/>
    <lineage>
        <taxon>Bacteria</taxon>
        <taxon>Pseudomonadati</taxon>
        <taxon>Pseudomonadota</taxon>
        <taxon>Gammaproteobacteria</taxon>
        <taxon>Enterobacterales</taxon>
        <taxon>Enterobacteriaceae</taxon>
        <taxon>ant endosymbionts</taxon>
        <taxon>Candidatus Blochmanniella</taxon>
    </lineage>
</organism>
<gene>
    <name evidence="2" type="ORF">M9393_03065</name>
    <name evidence="3" type="ORF">M9408_01760</name>
</gene>
<keyword evidence="5" id="KW-1185">Reference proteome</keyword>
<dbReference type="EMBL" id="CP097763">
    <property type="protein sequence ID" value="URJ32744.1"/>
    <property type="molecule type" value="Genomic_DNA"/>
</dbReference>
<evidence type="ECO:0000313" key="5">
    <source>
        <dbReference type="Proteomes" id="UP001056622"/>
    </source>
</evidence>
<evidence type="ECO:0000256" key="1">
    <source>
        <dbReference type="SAM" id="Phobius"/>
    </source>
</evidence>
<dbReference type="RefSeq" id="WP_250248529.1">
    <property type="nucleotide sequence ID" value="NZ_CP097753.1"/>
</dbReference>
<dbReference type="AlphaFoldDB" id="A0A9Q8TWE5"/>
<evidence type="ECO:0000313" key="3">
    <source>
        <dbReference type="EMBL" id="URJ32744.1"/>
    </source>
</evidence>
<proteinExistence type="predicted"/>
<name>A0A9Q8TWE5_9ENTR</name>
<keyword evidence="1" id="KW-1133">Transmembrane helix</keyword>
<keyword evidence="1" id="KW-0472">Membrane</keyword>
<reference evidence="2" key="1">
    <citation type="submission" date="2022-05" db="EMBL/GenBank/DDBJ databases">
        <title>Impact of host demography and evolutionary history on endosymbiont molecular evolution: a test in carpenter ants (Genus Camponotus) and their Blochmannia endosymbionts.</title>
        <authorList>
            <person name="Manthey J.D."/>
            <person name="Giron J.C."/>
            <person name="Hruska J.P."/>
        </authorList>
    </citation>
    <scope>NUCLEOTIDE SEQUENCE</scope>
    <source>
        <strain evidence="3">C-005</strain>
        <strain evidence="2">C-039</strain>
    </source>
</reference>
<sequence>MSSFYSKQRLSVGMRLFIASGLVRMLIALVILICLWAAILWSSLLP</sequence>
<dbReference type="EMBL" id="CP097753">
    <property type="protein sequence ID" value="URJ28127.1"/>
    <property type="molecule type" value="Genomic_DNA"/>
</dbReference>
<dbReference type="Proteomes" id="UP001056622">
    <property type="component" value="Chromosome"/>
</dbReference>
<evidence type="ECO:0000313" key="2">
    <source>
        <dbReference type="EMBL" id="URJ28127.1"/>
    </source>
</evidence>
<evidence type="ECO:0000313" key="4">
    <source>
        <dbReference type="Proteomes" id="UP001056209"/>
    </source>
</evidence>
<protein>
    <submittedName>
        <fullName evidence="2">Uncharacterized protein</fullName>
    </submittedName>
</protein>
<keyword evidence="1" id="KW-0812">Transmembrane</keyword>
<accession>A0A9Q8TWE5</accession>